<reference evidence="2" key="1">
    <citation type="submission" date="2022-12" db="EMBL/GenBank/DDBJ databases">
        <title>Draft genome assemblies for two species of Escallonia (Escalloniales).</title>
        <authorList>
            <person name="Chanderbali A."/>
            <person name="Dervinis C."/>
            <person name="Anghel I."/>
            <person name="Soltis D."/>
            <person name="Soltis P."/>
            <person name="Zapata F."/>
        </authorList>
    </citation>
    <scope>NUCLEOTIDE SEQUENCE</scope>
    <source>
        <strain evidence="2">UCBG64.0493</strain>
        <tissue evidence="2">Leaf</tissue>
    </source>
</reference>
<dbReference type="Pfam" id="PF14363">
    <property type="entry name" value="AAA_assoc"/>
    <property type="match status" value="1"/>
</dbReference>
<evidence type="ECO:0000313" key="3">
    <source>
        <dbReference type="Proteomes" id="UP001188597"/>
    </source>
</evidence>
<organism evidence="2 3">
    <name type="scientific">Escallonia herrerae</name>
    <dbReference type="NCBI Taxonomy" id="1293975"/>
    <lineage>
        <taxon>Eukaryota</taxon>
        <taxon>Viridiplantae</taxon>
        <taxon>Streptophyta</taxon>
        <taxon>Embryophyta</taxon>
        <taxon>Tracheophyta</taxon>
        <taxon>Spermatophyta</taxon>
        <taxon>Magnoliopsida</taxon>
        <taxon>eudicotyledons</taxon>
        <taxon>Gunneridae</taxon>
        <taxon>Pentapetalae</taxon>
        <taxon>asterids</taxon>
        <taxon>campanulids</taxon>
        <taxon>Escalloniales</taxon>
        <taxon>Escalloniaceae</taxon>
        <taxon>Escallonia</taxon>
    </lineage>
</organism>
<dbReference type="EMBL" id="JAVXUP010000036">
    <property type="protein sequence ID" value="KAK3041337.1"/>
    <property type="molecule type" value="Genomic_DNA"/>
</dbReference>
<name>A0AA88X7H3_9ASTE</name>
<evidence type="ECO:0000259" key="1">
    <source>
        <dbReference type="Pfam" id="PF14363"/>
    </source>
</evidence>
<gene>
    <name evidence="2" type="ORF">RJ639_002318</name>
</gene>
<accession>A0AA88X7H3</accession>
<comment type="caution">
    <text evidence="2">The sequence shown here is derived from an EMBL/GenBank/DDBJ whole genome shotgun (WGS) entry which is preliminary data.</text>
</comment>
<keyword evidence="3" id="KW-1185">Reference proteome</keyword>
<dbReference type="Proteomes" id="UP001188597">
    <property type="component" value="Unassembled WGS sequence"/>
</dbReference>
<sequence>MYKHVIIVYCYYGITEIDGVNTNELYNAVQLYLSSAASNIGNRLSLTGGLNSSAITFALSNNDRLVDVYDGVAVLWVSVDIHV</sequence>
<proteinExistence type="predicted"/>
<feature type="domain" description="AAA-type ATPase N-terminal" evidence="1">
    <location>
        <begin position="7"/>
        <end position="79"/>
    </location>
</feature>
<dbReference type="InterPro" id="IPR025753">
    <property type="entry name" value="AAA_N_dom"/>
</dbReference>
<protein>
    <recommendedName>
        <fullName evidence="1">AAA-type ATPase N-terminal domain-containing protein</fullName>
    </recommendedName>
</protein>
<dbReference type="AlphaFoldDB" id="A0AA88X7H3"/>
<evidence type="ECO:0000313" key="2">
    <source>
        <dbReference type="EMBL" id="KAK3041337.1"/>
    </source>
</evidence>